<protein>
    <recommendedName>
        <fullName evidence="1">DDE-1 domain-containing protein</fullName>
    </recommendedName>
</protein>
<dbReference type="AlphaFoldDB" id="A0A821WZQ5"/>
<dbReference type="EMBL" id="CAJOBZ010000064">
    <property type="protein sequence ID" value="CAF4935374.1"/>
    <property type="molecule type" value="Genomic_DNA"/>
</dbReference>
<organism evidence="2 3">
    <name type="scientific">Pieris macdunnoughi</name>
    <dbReference type="NCBI Taxonomy" id="345717"/>
    <lineage>
        <taxon>Eukaryota</taxon>
        <taxon>Metazoa</taxon>
        <taxon>Ecdysozoa</taxon>
        <taxon>Arthropoda</taxon>
        <taxon>Hexapoda</taxon>
        <taxon>Insecta</taxon>
        <taxon>Pterygota</taxon>
        <taxon>Neoptera</taxon>
        <taxon>Endopterygota</taxon>
        <taxon>Lepidoptera</taxon>
        <taxon>Glossata</taxon>
        <taxon>Ditrysia</taxon>
        <taxon>Papilionoidea</taxon>
        <taxon>Pieridae</taxon>
        <taxon>Pierinae</taxon>
        <taxon>Pieris</taxon>
    </lineage>
</organism>
<proteinExistence type="predicted"/>
<evidence type="ECO:0000259" key="1">
    <source>
        <dbReference type="Pfam" id="PF03184"/>
    </source>
</evidence>
<evidence type="ECO:0000313" key="3">
    <source>
        <dbReference type="Proteomes" id="UP000663880"/>
    </source>
</evidence>
<dbReference type="OrthoDB" id="6929199at2759"/>
<dbReference type="InterPro" id="IPR004875">
    <property type="entry name" value="DDE_SF_endonuclease_dom"/>
</dbReference>
<keyword evidence="3" id="KW-1185">Reference proteome</keyword>
<gene>
    <name evidence="2" type="ORF">PMACD_LOCUS14217</name>
</gene>
<accession>A0A821WZQ5</accession>
<evidence type="ECO:0000313" key="2">
    <source>
        <dbReference type="EMBL" id="CAF4935374.1"/>
    </source>
</evidence>
<dbReference type="GO" id="GO:0003676">
    <property type="term" value="F:nucleic acid binding"/>
    <property type="evidence" value="ECO:0007669"/>
    <property type="project" value="InterPro"/>
</dbReference>
<dbReference type="Pfam" id="PF03184">
    <property type="entry name" value="DDE_1"/>
    <property type="match status" value="1"/>
</dbReference>
<dbReference type="Proteomes" id="UP000663880">
    <property type="component" value="Unassembled WGS sequence"/>
</dbReference>
<feature type="domain" description="DDE-1" evidence="1">
    <location>
        <begin position="6"/>
        <end position="77"/>
    </location>
</feature>
<sequence length="90" mass="10217">MEQRKAWHSKGSMTSSLFVEFIQHFAQHKAPGKCLLIFNGAKCHLTYETLEKADKNNIVVLYCLPSNTTHELQPLESRQISQSVLRTSLG</sequence>
<comment type="caution">
    <text evidence="2">The sequence shown here is derived from an EMBL/GenBank/DDBJ whole genome shotgun (WGS) entry which is preliminary data.</text>
</comment>
<reference evidence="2" key="1">
    <citation type="submission" date="2021-02" db="EMBL/GenBank/DDBJ databases">
        <authorList>
            <person name="Steward A R."/>
        </authorList>
    </citation>
    <scope>NUCLEOTIDE SEQUENCE</scope>
</reference>
<name>A0A821WZQ5_9NEOP</name>